<dbReference type="Proteomes" id="UP000217083">
    <property type="component" value="Unassembled WGS sequence"/>
</dbReference>
<dbReference type="EMBL" id="NPIA01000013">
    <property type="protein sequence ID" value="OZM55759.1"/>
    <property type="molecule type" value="Genomic_DNA"/>
</dbReference>
<proteinExistence type="predicted"/>
<reference evidence="2" key="1">
    <citation type="submission" date="2017-08" db="EMBL/GenBank/DDBJ databases">
        <authorList>
            <person name="Huang Z."/>
        </authorList>
    </citation>
    <scope>NUCLEOTIDE SEQUENCE [LARGE SCALE GENOMIC DNA]</scope>
    <source>
        <strain evidence="2">SA5d-4</strain>
    </source>
</reference>
<evidence type="ECO:0000313" key="2">
    <source>
        <dbReference type="Proteomes" id="UP000217083"/>
    </source>
</evidence>
<comment type="caution">
    <text evidence="1">The sequence shown here is derived from an EMBL/GenBank/DDBJ whole genome shotgun (WGS) entry which is preliminary data.</text>
</comment>
<dbReference type="Pfam" id="PF26301">
    <property type="entry name" value="spore_CmpA"/>
    <property type="match status" value="1"/>
</dbReference>
<keyword evidence="2" id="KW-1185">Reference proteome</keyword>
<protein>
    <submittedName>
        <fullName evidence="1">Cortex morphogenetic protein CmpA</fullName>
    </submittedName>
</protein>
<dbReference type="RefSeq" id="WP_094926639.1">
    <property type="nucleotide sequence ID" value="NZ_NPIA01000013.1"/>
</dbReference>
<evidence type="ECO:0000313" key="1">
    <source>
        <dbReference type="EMBL" id="OZM55759.1"/>
    </source>
</evidence>
<dbReference type="NCBIfam" id="NF033225">
    <property type="entry name" value="spore_CmpA"/>
    <property type="match status" value="1"/>
</dbReference>
<dbReference type="InterPro" id="IPR047764">
    <property type="entry name" value="CmpA"/>
</dbReference>
<dbReference type="AlphaFoldDB" id="A0A263BPR8"/>
<reference evidence="1 2" key="2">
    <citation type="submission" date="2017-09" db="EMBL/GenBank/DDBJ databases">
        <title>Bacillus patelloidae sp. nov., isolated from the intestinal tract of a marine limpet.</title>
        <authorList>
            <person name="Liu R."/>
            <person name="Dong C."/>
            <person name="Shao Z."/>
        </authorList>
    </citation>
    <scope>NUCLEOTIDE SEQUENCE [LARGE SCALE GENOMIC DNA]</scope>
    <source>
        <strain evidence="1 2">SA5d-4</strain>
    </source>
</reference>
<gene>
    <name evidence="1" type="ORF">CIB95_15465</name>
</gene>
<accession>A0A263BPR8</accession>
<name>A0A263BPR8_9BACI</name>
<organism evidence="1 2">
    <name type="scientific">Lottiidibacillus patelloidae</name>
    <dbReference type="NCBI Taxonomy" id="2670334"/>
    <lineage>
        <taxon>Bacteria</taxon>
        <taxon>Bacillati</taxon>
        <taxon>Bacillota</taxon>
        <taxon>Bacilli</taxon>
        <taxon>Bacillales</taxon>
        <taxon>Bacillaceae</taxon>
        <taxon>Lottiidibacillus</taxon>
    </lineage>
</organism>
<sequence length="37" mass="4831">MPSWLKRQLMRAYSEKDLYQIRMLNRCWYFYRKKHCS</sequence>